<name>A0A6J7P5E0_9ZZZZ</name>
<proteinExistence type="predicted"/>
<gene>
    <name evidence="1" type="ORF">UFOPK3957_01500</name>
</gene>
<dbReference type="EMBL" id="CAFBOM010000281">
    <property type="protein sequence ID" value="CAB4999715.1"/>
    <property type="molecule type" value="Genomic_DNA"/>
</dbReference>
<accession>A0A6J7P5E0</accession>
<evidence type="ECO:0000313" key="1">
    <source>
        <dbReference type="EMBL" id="CAB4999715.1"/>
    </source>
</evidence>
<protein>
    <submittedName>
        <fullName evidence="1">Unannotated protein</fullName>
    </submittedName>
</protein>
<reference evidence="1" key="1">
    <citation type="submission" date="2020-05" db="EMBL/GenBank/DDBJ databases">
        <authorList>
            <person name="Chiriac C."/>
            <person name="Salcher M."/>
            <person name="Ghai R."/>
            <person name="Kavagutti S V."/>
        </authorList>
    </citation>
    <scope>NUCLEOTIDE SEQUENCE</scope>
</reference>
<dbReference type="AlphaFoldDB" id="A0A6J7P5E0"/>
<organism evidence="1">
    <name type="scientific">freshwater metagenome</name>
    <dbReference type="NCBI Taxonomy" id="449393"/>
    <lineage>
        <taxon>unclassified sequences</taxon>
        <taxon>metagenomes</taxon>
        <taxon>ecological metagenomes</taxon>
    </lineage>
</organism>
<sequence>MFIDATRRQNEAGWKLNHDFAMALEDDFGQGIAEAVLIREAQKPGRDLGRNMALEQVRMTWHDPDLAAAARTQMDDFRADLLKRPGWGVIETEGDFTINIAVSLGTYALPRLAPKCFKLPWDVVTVPLFAAFDARATA</sequence>